<dbReference type="EMBL" id="JACHVC010000008">
    <property type="protein sequence ID" value="MBC2606246.1"/>
    <property type="molecule type" value="Genomic_DNA"/>
</dbReference>
<dbReference type="Gene3D" id="1.25.40.10">
    <property type="entry name" value="Tetratricopeptide repeat domain"/>
    <property type="match status" value="1"/>
</dbReference>
<sequence length="512" mass="57738">MNPLYRTVSKIVVSLIAVGFTLTASAAPTWWRAETQDFIIVGNARKHEIQQNFEAIWEAKTALQSLFPKLNRTSNEKLLIIIPGDAKTRETLSFRKGRRAKNLGGYFTIDAEGAFAVVNDTGGSEMTRHTLIHEYVHHLMSDDSIAALWLKEGMAELFSSTQKDKSGKLVIGQPLPNSIGYLKYKGLMDFDRLFQATRSSPEYTSGEHAGTFYCQSWLFLHYLIFGENDIEFSQVTRFVDFATHHLNFTEKDITDHLGLTYAELQETLKKHLNTGTYRRLEIELDEAKAVPQLELEKVGQAYVRRLIARVTLQVMPEEESRPWIEAAIASDPNSPEAISLQAEWLLDRENYEEASNLFEKSLAMDSEQPRALMGSVAATIEIKLSDKLYSPGALNRDDTLLCLQRLFKARELGAGRNPDLYRLIGLVWLSSEVYPQDKHMSVIYEGHEAFPANIGILQDLSLYLARKGDLQSARDLAKKVMPALTQESKVALSEALAKLARWRKSTKSASLS</sequence>
<dbReference type="InterPro" id="IPR011990">
    <property type="entry name" value="TPR-like_helical_dom_sf"/>
</dbReference>
<accession>A0A7X1E8G7</accession>
<gene>
    <name evidence="2" type="ORF">H5P27_09320</name>
</gene>
<dbReference type="Proteomes" id="UP000526501">
    <property type="component" value="Unassembled WGS sequence"/>
</dbReference>
<keyword evidence="3" id="KW-1185">Reference proteome</keyword>
<feature type="signal peptide" evidence="1">
    <location>
        <begin position="1"/>
        <end position="26"/>
    </location>
</feature>
<evidence type="ECO:0000313" key="2">
    <source>
        <dbReference type="EMBL" id="MBC2606246.1"/>
    </source>
</evidence>
<evidence type="ECO:0000256" key="1">
    <source>
        <dbReference type="SAM" id="SignalP"/>
    </source>
</evidence>
<keyword evidence="1" id="KW-0732">Signal</keyword>
<dbReference type="RefSeq" id="WP_185660132.1">
    <property type="nucleotide sequence ID" value="NZ_CAWPOO010000008.1"/>
</dbReference>
<comment type="caution">
    <text evidence="2">The sequence shown here is derived from an EMBL/GenBank/DDBJ whole genome shotgun (WGS) entry which is preliminary data.</text>
</comment>
<protein>
    <recommendedName>
        <fullName evidence="4">DUF1570 domain-containing protein</fullName>
    </recommendedName>
</protein>
<evidence type="ECO:0008006" key="4">
    <source>
        <dbReference type="Google" id="ProtNLM"/>
    </source>
</evidence>
<feature type="chain" id="PRO_5031324119" description="DUF1570 domain-containing protein" evidence="1">
    <location>
        <begin position="27"/>
        <end position="512"/>
    </location>
</feature>
<dbReference type="SUPFAM" id="SSF48452">
    <property type="entry name" value="TPR-like"/>
    <property type="match status" value="1"/>
</dbReference>
<organism evidence="2 3">
    <name type="scientific">Pelagicoccus albus</name>
    <dbReference type="NCBI Taxonomy" id="415222"/>
    <lineage>
        <taxon>Bacteria</taxon>
        <taxon>Pseudomonadati</taxon>
        <taxon>Verrucomicrobiota</taxon>
        <taxon>Opitutia</taxon>
        <taxon>Puniceicoccales</taxon>
        <taxon>Pelagicoccaceae</taxon>
        <taxon>Pelagicoccus</taxon>
    </lineage>
</organism>
<dbReference type="AlphaFoldDB" id="A0A7X1E8G7"/>
<reference evidence="2 3" key="1">
    <citation type="submission" date="2020-07" db="EMBL/GenBank/DDBJ databases">
        <authorList>
            <person name="Feng X."/>
        </authorList>
    </citation>
    <scope>NUCLEOTIDE SEQUENCE [LARGE SCALE GENOMIC DNA]</scope>
    <source>
        <strain evidence="2 3">JCM23202</strain>
    </source>
</reference>
<proteinExistence type="predicted"/>
<evidence type="ECO:0000313" key="3">
    <source>
        <dbReference type="Proteomes" id="UP000526501"/>
    </source>
</evidence>
<name>A0A7X1E8G7_9BACT</name>